<comment type="caution">
    <text evidence="3">The sequence shown here is derived from an EMBL/GenBank/DDBJ whole genome shotgun (WGS) entry which is preliminary data.</text>
</comment>
<dbReference type="EMBL" id="CAKMMW010000015">
    <property type="protein sequence ID" value="CAH1216775.1"/>
    <property type="molecule type" value="Genomic_DNA"/>
</dbReference>
<keyword evidence="4" id="KW-1185">Reference proteome</keyword>
<reference evidence="3" key="1">
    <citation type="submission" date="2022-01" db="EMBL/GenBank/DDBJ databases">
        <authorList>
            <person name="Criscuolo A."/>
        </authorList>
    </citation>
    <scope>NUCLEOTIDE SEQUENCE</scope>
    <source>
        <strain evidence="3">CIP111891</strain>
    </source>
</reference>
<organism evidence="3 4">
    <name type="scientific">Paenibacillus allorhizoplanae</name>
    <dbReference type="NCBI Taxonomy" id="2905648"/>
    <lineage>
        <taxon>Bacteria</taxon>
        <taxon>Bacillati</taxon>
        <taxon>Bacillota</taxon>
        <taxon>Bacilli</taxon>
        <taxon>Bacillales</taxon>
        <taxon>Paenibacillaceae</taxon>
        <taxon>Paenibacillus</taxon>
    </lineage>
</organism>
<evidence type="ECO:0000256" key="1">
    <source>
        <dbReference type="ARBA" id="ARBA00010837"/>
    </source>
</evidence>
<dbReference type="InterPro" id="IPR025092">
    <property type="entry name" value="Glyco_hydro_66"/>
</dbReference>
<evidence type="ECO:0000313" key="3">
    <source>
        <dbReference type="EMBL" id="CAH1216775.1"/>
    </source>
</evidence>
<dbReference type="Proteomes" id="UP000838821">
    <property type="component" value="Unassembled WGS sequence"/>
</dbReference>
<evidence type="ECO:0008006" key="5">
    <source>
        <dbReference type="Google" id="ProtNLM"/>
    </source>
</evidence>
<sequence>MKPYIHDVYPVKAQFLRNQPITIAVELDLPFAMDNGQVELEAKVYDLNQQIEVYRHKIGRSDPGQQTVQLMISPKDVDFKGYGVDIYLYLDEEWLQVSSTSFDVVTNWRKSPRYGFLSDFHPKEAGDSEDVTQMAKLHINLVQFYDWMYRHDDLVAEVEVYSDLMGKVSSRKVIEEKIDLCHSFGMKAIAYGAVYAASREFYEQHPDWALYGSNGKVLDFIHIFYLMNIAEESPWHRHIIEQYKRTIEELPFDGIHMDTYGSPKIAISKLANQDKIVKLDEHFPVLINNTRMTLQRSIDDLCLIFNNVGNWPVNTVARAEQDVIYIEVWKPYERYHHIVQILRWAQQYGEGKPVILAAYLKPFMETGDASIDRANHAALILTAVISASGGYHLLLGENKGVLTQGYYVDYSKLSDSFFRDIRLYYDFMIRYATVLFDPELRDVSMTHVDGDNLEYVFEKVSYSTYGEANKVWTLIKEKPGLKVVNLINLCGVSDDYWNTGKEKPTPQHDLSLTILLESDVKSVFISTPDDEMGRPQQAQYEIEDRDRGKTLVLTIPHLDIWTLVVIELVQ</sequence>
<dbReference type="Gene3D" id="3.20.20.80">
    <property type="entry name" value="Glycosidases"/>
    <property type="match status" value="1"/>
</dbReference>
<keyword evidence="2" id="KW-0732">Signal</keyword>
<name>A0ABN8GU66_9BACL</name>
<dbReference type="RefSeq" id="WP_236290638.1">
    <property type="nucleotide sequence ID" value="NZ_CAKMMW010000015.1"/>
</dbReference>
<dbReference type="InterPro" id="IPR013780">
    <property type="entry name" value="Glyco_hydro_b"/>
</dbReference>
<dbReference type="Gene3D" id="2.60.40.10">
    <property type="entry name" value="Immunoglobulins"/>
    <property type="match status" value="1"/>
</dbReference>
<evidence type="ECO:0000313" key="4">
    <source>
        <dbReference type="Proteomes" id="UP000838821"/>
    </source>
</evidence>
<dbReference type="InterPro" id="IPR013783">
    <property type="entry name" value="Ig-like_fold"/>
</dbReference>
<accession>A0ABN8GU66</accession>
<dbReference type="Gene3D" id="2.60.40.1180">
    <property type="entry name" value="Golgi alpha-mannosidase II"/>
    <property type="match status" value="1"/>
</dbReference>
<gene>
    <name evidence="3" type="ORF">PAECIP111891_04470</name>
</gene>
<evidence type="ECO:0000256" key="2">
    <source>
        <dbReference type="ARBA" id="ARBA00022729"/>
    </source>
</evidence>
<proteinExistence type="inferred from homology"/>
<dbReference type="CDD" id="cd14745">
    <property type="entry name" value="GH66"/>
    <property type="match status" value="1"/>
</dbReference>
<protein>
    <recommendedName>
        <fullName evidence="5">Cycloisomaltooligosaccharide glucanotransferase</fullName>
    </recommendedName>
</protein>
<comment type="similarity">
    <text evidence="1">Belongs to the glycosyl hydrolase 66 family.</text>
</comment>
<dbReference type="Pfam" id="PF13199">
    <property type="entry name" value="Glyco_hydro_66"/>
    <property type="match status" value="1"/>
</dbReference>